<dbReference type="AlphaFoldDB" id="A0A4Q9BG83"/>
<keyword evidence="1" id="KW-0805">Transcription regulation</keyword>
<keyword evidence="4" id="KW-0472">Membrane</keyword>
<evidence type="ECO:0000259" key="5">
    <source>
        <dbReference type="PROSITE" id="PS01124"/>
    </source>
</evidence>
<evidence type="ECO:0000256" key="3">
    <source>
        <dbReference type="ARBA" id="ARBA00023163"/>
    </source>
</evidence>
<feature type="transmembrane region" description="Helical" evidence="4">
    <location>
        <begin position="94"/>
        <end position="110"/>
    </location>
</feature>
<dbReference type="GO" id="GO:0003700">
    <property type="term" value="F:DNA-binding transcription factor activity"/>
    <property type="evidence" value="ECO:0007669"/>
    <property type="project" value="InterPro"/>
</dbReference>
<feature type="transmembrane region" description="Helical" evidence="4">
    <location>
        <begin position="65"/>
        <end position="87"/>
    </location>
</feature>
<feature type="transmembrane region" description="Helical" evidence="4">
    <location>
        <begin position="32"/>
        <end position="53"/>
    </location>
</feature>
<dbReference type="OrthoDB" id="5492415at2"/>
<evidence type="ECO:0000256" key="1">
    <source>
        <dbReference type="ARBA" id="ARBA00023015"/>
    </source>
</evidence>
<dbReference type="Pfam" id="PF12833">
    <property type="entry name" value="HTH_18"/>
    <property type="match status" value="1"/>
</dbReference>
<dbReference type="SUPFAM" id="SSF46689">
    <property type="entry name" value="Homeodomain-like"/>
    <property type="match status" value="1"/>
</dbReference>
<dbReference type="InterPro" id="IPR018060">
    <property type="entry name" value="HTH_AraC"/>
</dbReference>
<keyword evidence="7" id="KW-1185">Reference proteome</keyword>
<feature type="transmembrane region" description="Helical" evidence="4">
    <location>
        <begin position="152"/>
        <end position="171"/>
    </location>
</feature>
<reference evidence="6 7" key="1">
    <citation type="submission" date="2019-02" db="EMBL/GenBank/DDBJ databases">
        <title>Genome of a new Bacteroidetes strain.</title>
        <authorList>
            <person name="Pitt A."/>
        </authorList>
    </citation>
    <scope>NUCLEOTIDE SEQUENCE [LARGE SCALE GENOMIC DNA]</scope>
    <source>
        <strain evidence="6 7">103A-SOEBACH</strain>
    </source>
</reference>
<dbReference type="PANTHER" id="PTHR43280:SF29">
    <property type="entry name" value="ARAC-FAMILY TRANSCRIPTIONAL REGULATOR"/>
    <property type="match status" value="1"/>
</dbReference>
<feature type="transmembrane region" description="Helical" evidence="4">
    <location>
        <begin position="220"/>
        <end position="240"/>
    </location>
</feature>
<evidence type="ECO:0000313" key="6">
    <source>
        <dbReference type="EMBL" id="TBH75272.1"/>
    </source>
</evidence>
<proteinExistence type="predicted"/>
<dbReference type="SMART" id="SM00342">
    <property type="entry name" value="HTH_ARAC"/>
    <property type="match status" value="1"/>
</dbReference>
<gene>
    <name evidence="6" type="ORF">EWU20_01475</name>
</gene>
<dbReference type="InterPro" id="IPR009057">
    <property type="entry name" value="Homeodomain-like_sf"/>
</dbReference>
<comment type="caution">
    <text evidence="6">The sequence shown here is derived from an EMBL/GenBank/DDBJ whole genome shotgun (WGS) entry which is preliminary data.</text>
</comment>
<protein>
    <submittedName>
        <fullName evidence="6">Helix-turn-helix domain-containing protein</fullName>
    </submittedName>
</protein>
<evidence type="ECO:0000256" key="4">
    <source>
        <dbReference type="SAM" id="Phobius"/>
    </source>
</evidence>
<evidence type="ECO:0000313" key="7">
    <source>
        <dbReference type="Proteomes" id="UP000293583"/>
    </source>
</evidence>
<feature type="domain" description="HTH araC/xylS-type" evidence="5">
    <location>
        <begin position="280"/>
        <end position="382"/>
    </location>
</feature>
<dbReference type="PANTHER" id="PTHR43280">
    <property type="entry name" value="ARAC-FAMILY TRANSCRIPTIONAL REGULATOR"/>
    <property type="match status" value="1"/>
</dbReference>
<feature type="transmembrane region" description="Helical" evidence="4">
    <location>
        <begin position="6"/>
        <end position="25"/>
    </location>
</feature>
<accession>A0A4Q9BG83</accession>
<sequence>MSNVGSLYLFSLVSSLCLLFGLNFLIRKGNLVVAKILAVQFLILAYLVVAAYYLMPEVIVVTPYFYRTSAPLFYILPPLNFMFLWYLLHPRAKFKWIHLIFFLPFLLQLIENTPYYLSSKEVKIEEVKWMLAQGDYFAYNPRFLWFDPYYHVYAKVLMYFVFYIAMVYYYIQFRRDKQNEILFQKGVFHFWIIGILLFRFCTIFYLWYLFIYTDSGKSSFITTDYLLIAEFVFHLFYLAINPKLLDVKILAENLRGPEKEESVLTADEENRLCALADKIEEYFKTTEVFLNSQLTAELLGSLTGNPHRSIGQAIKCKYGISFRDYLNNYRIAYIEEKLSDPAYLAKSSIETIAEASGFGSRQSFYTAFKKAKGCTPKEYFNSRIG</sequence>
<evidence type="ECO:0000256" key="2">
    <source>
        <dbReference type="ARBA" id="ARBA00023125"/>
    </source>
</evidence>
<dbReference type="EMBL" id="SEWY01000001">
    <property type="protein sequence ID" value="TBH75272.1"/>
    <property type="molecule type" value="Genomic_DNA"/>
</dbReference>
<dbReference type="GO" id="GO:0043565">
    <property type="term" value="F:sequence-specific DNA binding"/>
    <property type="evidence" value="ECO:0007669"/>
    <property type="project" value="InterPro"/>
</dbReference>
<feature type="transmembrane region" description="Helical" evidence="4">
    <location>
        <begin position="187"/>
        <end position="208"/>
    </location>
</feature>
<keyword evidence="4" id="KW-0812">Transmembrane</keyword>
<name>A0A4Q9BG83_9BACT</name>
<keyword evidence="3" id="KW-0804">Transcription</keyword>
<dbReference type="PROSITE" id="PS01124">
    <property type="entry name" value="HTH_ARAC_FAMILY_2"/>
    <property type="match status" value="1"/>
</dbReference>
<keyword evidence="2" id="KW-0238">DNA-binding</keyword>
<dbReference type="Gene3D" id="1.10.10.60">
    <property type="entry name" value="Homeodomain-like"/>
    <property type="match status" value="1"/>
</dbReference>
<dbReference type="Proteomes" id="UP000293583">
    <property type="component" value="Unassembled WGS sequence"/>
</dbReference>
<dbReference type="RefSeq" id="WP_130922448.1">
    <property type="nucleotide sequence ID" value="NZ_JAANOM010000002.1"/>
</dbReference>
<keyword evidence="4" id="KW-1133">Transmembrane helix</keyword>
<organism evidence="6 7">
    <name type="scientific">Aquirufa antheringensis</name>
    <dbReference type="NCBI Taxonomy" id="2516559"/>
    <lineage>
        <taxon>Bacteria</taxon>
        <taxon>Pseudomonadati</taxon>
        <taxon>Bacteroidota</taxon>
        <taxon>Cytophagia</taxon>
        <taxon>Cytophagales</taxon>
        <taxon>Flectobacillaceae</taxon>
        <taxon>Aquirufa</taxon>
    </lineage>
</organism>